<evidence type="ECO:0000313" key="2">
    <source>
        <dbReference type="Proteomes" id="UP000178114"/>
    </source>
</evidence>
<gene>
    <name evidence="1" type="ORF">A2930_02495</name>
</gene>
<evidence type="ECO:0000313" key="1">
    <source>
        <dbReference type="EMBL" id="OGF80773.1"/>
    </source>
</evidence>
<comment type="caution">
    <text evidence="1">The sequence shown here is derived from an EMBL/GenBank/DDBJ whole genome shotgun (WGS) entry which is preliminary data.</text>
</comment>
<protein>
    <submittedName>
        <fullName evidence="1">Uncharacterized protein</fullName>
    </submittedName>
</protein>
<dbReference type="AlphaFoldDB" id="A0A1F5WYU7"/>
<sequence length="116" mass="12893">MKEQITPNKEASGEADYSLEAFRAKLGEKRKKYIQGGIVGNGMQEKIMYGTDFTQIGGVLAGAIYVLEANEQDRKKLLQDLRDTLRVLTDVAPKDATIDSEGQEKLFERVEKLIAG</sequence>
<accession>A0A1F5WYU7</accession>
<proteinExistence type="predicted"/>
<dbReference type="Proteomes" id="UP000178114">
    <property type="component" value="Unassembled WGS sequence"/>
</dbReference>
<organism evidence="1 2">
    <name type="scientific">Candidatus Giovannonibacteria bacterium RIFCSPLOWO2_01_FULL_45_34</name>
    <dbReference type="NCBI Taxonomy" id="1798351"/>
    <lineage>
        <taxon>Bacteria</taxon>
        <taxon>Candidatus Giovannoniibacteriota</taxon>
    </lineage>
</organism>
<dbReference type="EMBL" id="MFID01000029">
    <property type="protein sequence ID" value="OGF80773.1"/>
    <property type="molecule type" value="Genomic_DNA"/>
</dbReference>
<reference evidence="1 2" key="1">
    <citation type="journal article" date="2016" name="Nat. Commun.">
        <title>Thousands of microbial genomes shed light on interconnected biogeochemical processes in an aquifer system.</title>
        <authorList>
            <person name="Anantharaman K."/>
            <person name="Brown C.T."/>
            <person name="Hug L.A."/>
            <person name="Sharon I."/>
            <person name="Castelle C.J."/>
            <person name="Probst A.J."/>
            <person name="Thomas B.C."/>
            <person name="Singh A."/>
            <person name="Wilkins M.J."/>
            <person name="Karaoz U."/>
            <person name="Brodie E.L."/>
            <person name="Williams K.H."/>
            <person name="Hubbard S.S."/>
            <person name="Banfield J.F."/>
        </authorList>
    </citation>
    <scope>NUCLEOTIDE SEQUENCE [LARGE SCALE GENOMIC DNA]</scope>
</reference>
<name>A0A1F5WYU7_9BACT</name>